<dbReference type="EMBL" id="ML179303">
    <property type="protein sequence ID" value="THU91581.1"/>
    <property type="molecule type" value="Genomic_DNA"/>
</dbReference>
<evidence type="ECO:0000313" key="1">
    <source>
        <dbReference type="EMBL" id="THU85738.1"/>
    </source>
</evidence>
<proteinExistence type="predicted"/>
<dbReference type="AlphaFoldDB" id="A0A4S8LBP3"/>
<name>A0A4S8LBP3_DENBC</name>
<reference evidence="1 3" key="1">
    <citation type="journal article" date="2019" name="Nat. Ecol. Evol.">
        <title>Megaphylogeny resolves global patterns of mushroom evolution.</title>
        <authorList>
            <person name="Varga T."/>
            <person name="Krizsan K."/>
            <person name="Foldi C."/>
            <person name="Dima B."/>
            <person name="Sanchez-Garcia M."/>
            <person name="Sanchez-Ramirez S."/>
            <person name="Szollosi G.J."/>
            <person name="Szarkandi J.G."/>
            <person name="Papp V."/>
            <person name="Albert L."/>
            <person name="Andreopoulos W."/>
            <person name="Angelini C."/>
            <person name="Antonin V."/>
            <person name="Barry K.W."/>
            <person name="Bougher N.L."/>
            <person name="Buchanan P."/>
            <person name="Buyck B."/>
            <person name="Bense V."/>
            <person name="Catcheside P."/>
            <person name="Chovatia M."/>
            <person name="Cooper J."/>
            <person name="Damon W."/>
            <person name="Desjardin D."/>
            <person name="Finy P."/>
            <person name="Geml J."/>
            <person name="Haridas S."/>
            <person name="Hughes K."/>
            <person name="Justo A."/>
            <person name="Karasinski D."/>
            <person name="Kautmanova I."/>
            <person name="Kiss B."/>
            <person name="Kocsube S."/>
            <person name="Kotiranta H."/>
            <person name="LaButti K.M."/>
            <person name="Lechner B.E."/>
            <person name="Liimatainen K."/>
            <person name="Lipzen A."/>
            <person name="Lukacs Z."/>
            <person name="Mihaltcheva S."/>
            <person name="Morgado L.N."/>
            <person name="Niskanen T."/>
            <person name="Noordeloos M.E."/>
            <person name="Ohm R.A."/>
            <person name="Ortiz-Santana B."/>
            <person name="Ovrebo C."/>
            <person name="Racz N."/>
            <person name="Riley R."/>
            <person name="Savchenko A."/>
            <person name="Shiryaev A."/>
            <person name="Soop K."/>
            <person name="Spirin V."/>
            <person name="Szebenyi C."/>
            <person name="Tomsovsky M."/>
            <person name="Tulloss R.E."/>
            <person name="Uehling J."/>
            <person name="Grigoriev I.V."/>
            <person name="Vagvolgyi C."/>
            <person name="Papp T."/>
            <person name="Martin F.M."/>
            <person name="Miettinen O."/>
            <person name="Hibbett D.S."/>
            <person name="Nagy L.G."/>
        </authorList>
    </citation>
    <scope>NUCLEOTIDE SEQUENCE [LARGE SCALE GENOMIC DNA]</scope>
    <source>
        <strain evidence="1 3">CBS 962.96</strain>
    </source>
</reference>
<sequence length="159" mass="17735">MSVATLVPFESDVNGQSRHCTSVAISKEDRMLAVDVNFHFHRSSSKFTQMLQNQKVGGNDNSKHLQKGLHNSFPLASFSHFLSPTYCPSFPSSFFVWVFEPRVAVPNLLGIIYLFCLVSHLPSSLFILSGTLLPLIVCLHLDFPHSIYVDPTVEPTSLL</sequence>
<dbReference type="EMBL" id="ML179533">
    <property type="protein sequence ID" value="THU85738.1"/>
    <property type="molecule type" value="Genomic_DNA"/>
</dbReference>
<dbReference type="Proteomes" id="UP000297245">
    <property type="component" value="Unassembled WGS sequence"/>
</dbReference>
<protein>
    <submittedName>
        <fullName evidence="1">Uncharacterized protein</fullName>
    </submittedName>
</protein>
<gene>
    <name evidence="2" type="ORF">K435DRAFT_801173</name>
    <name evidence="1" type="ORF">K435DRAFT_924746</name>
</gene>
<accession>A0A4S8LBP3</accession>
<organism evidence="1 3">
    <name type="scientific">Dendrothele bispora (strain CBS 962.96)</name>
    <dbReference type="NCBI Taxonomy" id="1314807"/>
    <lineage>
        <taxon>Eukaryota</taxon>
        <taxon>Fungi</taxon>
        <taxon>Dikarya</taxon>
        <taxon>Basidiomycota</taxon>
        <taxon>Agaricomycotina</taxon>
        <taxon>Agaricomycetes</taxon>
        <taxon>Agaricomycetidae</taxon>
        <taxon>Agaricales</taxon>
        <taxon>Agaricales incertae sedis</taxon>
        <taxon>Dendrothele</taxon>
    </lineage>
</organism>
<evidence type="ECO:0000313" key="2">
    <source>
        <dbReference type="EMBL" id="THU91581.1"/>
    </source>
</evidence>
<evidence type="ECO:0000313" key="3">
    <source>
        <dbReference type="Proteomes" id="UP000297245"/>
    </source>
</evidence>
<keyword evidence="3" id="KW-1185">Reference proteome</keyword>